<proteinExistence type="inferred from homology"/>
<name>A0A0T6BE25_9SCAR</name>
<dbReference type="GO" id="GO:0045087">
    <property type="term" value="P:innate immune response"/>
    <property type="evidence" value="ECO:0007669"/>
    <property type="project" value="UniProtKB-KW"/>
</dbReference>
<dbReference type="AlphaFoldDB" id="A0A0T6BE25"/>
<gene>
    <name evidence="10" type="ORF">AMK59_129</name>
</gene>
<evidence type="ECO:0000256" key="2">
    <source>
        <dbReference type="ARBA" id="ARBA00007550"/>
    </source>
</evidence>
<dbReference type="GO" id="GO:0005576">
    <property type="term" value="C:extracellular region"/>
    <property type="evidence" value="ECO:0007669"/>
    <property type="project" value="UniProtKB-SubCell"/>
</dbReference>
<keyword evidence="4" id="KW-0929">Antimicrobial</keyword>
<protein>
    <recommendedName>
        <fullName evidence="9">Attacin C-terminal domain-containing protein</fullName>
    </recommendedName>
</protein>
<evidence type="ECO:0000256" key="1">
    <source>
        <dbReference type="ARBA" id="ARBA00004613"/>
    </source>
</evidence>
<evidence type="ECO:0000256" key="7">
    <source>
        <dbReference type="ARBA" id="ARBA00023022"/>
    </source>
</evidence>
<feature type="signal peptide" evidence="8">
    <location>
        <begin position="1"/>
        <end position="20"/>
    </location>
</feature>
<evidence type="ECO:0000259" key="9">
    <source>
        <dbReference type="Pfam" id="PF03769"/>
    </source>
</evidence>
<evidence type="ECO:0000256" key="5">
    <source>
        <dbReference type="ARBA" id="ARBA00022588"/>
    </source>
</evidence>
<feature type="domain" description="Attacin C-terminal" evidence="9">
    <location>
        <begin position="69"/>
        <end position="169"/>
    </location>
</feature>
<accession>A0A0T6BE25</accession>
<dbReference type="GO" id="GO:0042742">
    <property type="term" value="P:defense response to bacterium"/>
    <property type="evidence" value="ECO:0007669"/>
    <property type="project" value="UniProtKB-KW"/>
</dbReference>
<comment type="subcellular location">
    <subcellularLocation>
        <location evidence="1">Secreted</location>
    </subcellularLocation>
</comment>
<evidence type="ECO:0000313" key="11">
    <source>
        <dbReference type="Proteomes" id="UP000051574"/>
    </source>
</evidence>
<keyword evidence="8" id="KW-0732">Signal</keyword>
<keyword evidence="11" id="KW-1185">Reference proteome</keyword>
<dbReference type="Proteomes" id="UP000051574">
    <property type="component" value="Unassembled WGS sequence"/>
</dbReference>
<dbReference type="Pfam" id="PF03769">
    <property type="entry name" value="Attacin_C"/>
    <property type="match status" value="1"/>
</dbReference>
<feature type="chain" id="PRO_5006668603" description="Attacin C-terminal domain-containing protein" evidence="8">
    <location>
        <begin position="21"/>
        <end position="169"/>
    </location>
</feature>
<keyword evidence="3" id="KW-0964">Secreted</keyword>
<comment type="caution">
    <text evidence="10">The sequence shown here is derived from an EMBL/GenBank/DDBJ whole genome shotgun (WGS) entry which is preliminary data.</text>
</comment>
<evidence type="ECO:0000256" key="4">
    <source>
        <dbReference type="ARBA" id="ARBA00022529"/>
    </source>
</evidence>
<reference evidence="10 11" key="1">
    <citation type="submission" date="2015-09" db="EMBL/GenBank/DDBJ databases">
        <title>Draft genome of the scarab beetle Oryctes borbonicus.</title>
        <authorList>
            <person name="Meyer J.M."/>
            <person name="Markov G.V."/>
            <person name="Baskaran P."/>
            <person name="Herrmann M."/>
            <person name="Sommer R.J."/>
            <person name="Roedelsperger C."/>
        </authorList>
    </citation>
    <scope>NUCLEOTIDE SEQUENCE [LARGE SCALE GENOMIC DNA]</scope>
    <source>
        <strain evidence="10">OB123</strain>
        <tissue evidence="10">Whole animal</tissue>
    </source>
</reference>
<sequence length="169" mass="18384">MYKMYSASLIFLCLILNALAYPVDVIEDRSGQAFALVPLSRVRRAEAYGNADITDPGRAILGVKGTPIDNENHRLDANAFATTNILHHSPISKGLEASYVHKPTGSNLDLSAVNTPGWGTDVTASGKYNFFEDKTSSASLGGFYNRHYSGMPGTLKPDYGIMLNYRGTF</sequence>
<evidence type="ECO:0000256" key="3">
    <source>
        <dbReference type="ARBA" id="ARBA00022525"/>
    </source>
</evidence>
<dbReference type="EMBL" id="LJIG01001334">
    <property type="protein sequence ID" value="KRT85606.1"/>
    <property type="molecule type" value="Genomic_DNA"/>
</dbReference>
<evidence type="ECO:0000256" key="6">
    <source>
        <dbReference type="ARBA" id="ARBA00022859"/>
    </source>
</evidence>
<keyword evidence="6" id="KW-0391">Immunity</keyword>
<evidence type="ECO:0000313" key="10">
    <source>
        <dbReference type="EMBL" id="KRT85606.1"/>
    </source>
</evidence>
<dbReference type="InterPro" id="IPR005521">
    <property type="entry name" value="Attacin_C"/>
</dbReference>
<comment type="similarity">
    <text evidence="2">Belongs to the attacin/sarcotoxin-2 family.</text>
</comment>
<keyword evidence="7" id="KW-0044">Antibiotic</keyword>
<keyword evidence="5" id="KW-0399">Innate immunity</keyword>
<evidence type="ECO:0000256" key="8">
    <source>
        <dbReference type="SAM" id="SignalP"/>
    </source>
</evidence>
<dbReference type="OrthoDB" id="8117451at2759"/>
<organism evidence="10 11">
    <name type="scientific">Oryctes borbonicus</name>
    <dbReference type="NCBI Taxonomy" id="1629725"/>
    <lineage>
        <taxon>Eukaryota</taxon>
        <taxon>Metazoa</taxon>
        <taxon>Ecdysozoa</taxon>
        <taxon>Arthropoda</taxon>
        <taxon>Hexapoda</taxon>
        <taxon>Insecta</taxon>
        <taxon>Pterygota</taxon>
        <taxon>Neoptera</taxon>
        <taxon>Endopterygota</taxon>
        <taxon>Coleoptera</taxon>
        <taxon>Polyphaga</taxon>
        <taxon>Scarabaeiformia</taxon>
        <taxon>Scarabaeidae</taxon>
        <taxon>Dynastinae</taxon>
        <taxon>Oryctes</taxon>
    </lineage>
</organism>